<gene>
    <name evidence="1" type="ORF">UR70_C0017G0004</name>
</gene>
<accession>A0A0G0C6X3</accession>
<reference evidence="1 2" key="1">
    <citation type="journal article" date="2015" name="Nature">
        <title>rRNA introns, odd ribosomes, and small enigmatic genomes across a large radiation of phyla.</title>
        <authorList>
            <person name="Brown C.T."/>
            <person name="Hug L.A."/>
            <person name="Thomas B.C."/>
            <person name="Sharon I."/>
            <person name="Castelle C.J."/>
            <person name="Singh A."/>
            <person name="Wilkins M.J."/>
            <person name="Williams K.H."/>
            <person name="Banfield J.F."/>
        </authorList>
    </citation>
    <scope>NUCLEOTIDE SEQUENCE [LARGE SCALE GENOMIC DNA]</scope>
</reference>
<evidence type="ECO:0000313" key="2">
    <source>
        <dbReference type="Proteomes" id="UP000034923"/>
    </source>
</evidence>
<proteinExistence type="predicted"/>
<evidence type="ECO:0000313" key="1">
    <source>
        <dbReference type="EMBL" id="KKP71886.1"/>
    </source>
</evidence>
<dbReference type="EMBL" id="LBQE01000017">
    <property type="protein sequence ID" value="KKP71886.1"/>
    <property type="molecule type" value="Genomic_DNA"/>
</dbReference>
<sequence>MIVDAHKGKVWMEPNKDGVGSTFWVELDAV</sequence>
<comment type="caution">
    <text evidence="1">The sequence shown here is derived from an EMBL/GenBank/DDBJ whole genome shotgun (WGS) entry which is preliminary data.</text>
</comment>
<organism evidence="1 2">
    <name type="scientific">Candidatus Nomurabacteria bacterium GW2011_GWB1_35_20</name>
    <dbReference type="NCBI Taxonomy" id="1618740"/>
    <lineage>
        <taxon>Bacteria</taxon>
        <taxon>Candidatus Nomuraibacteriota</taxon>
    </lineage>
</organism>
<dbReference type="Proteomes" id="UP000034923">
    <property type="component" value="Unassembled WGS sequence"/>
</dbReference>
<name>A0A0G0C6X3_9BACT</name>
<protein>
    <submittedName>
        <fullName evidence="1">Uncharacterized protein</fullName>
    </submittedName>
</protein>
<dbReference type="AlphaFoldDB" id="A0A0G0C6X3"/>